<name>A0ABV7BMZ2_9PROT</name>
<gene>
    <name evidence="1" type="ORF">ACFOD3_01920</name>
</gene>
<reference evidence="2" key="1">
    <citation type="journal article" date="2019" name="Int. J. Syst. Evol. Microbiol.">
        <title>The Global Catalogue of Microorganisms (GCM) 10K type strain sequencing project: providing services to taxonomists for standard genome sequencing and annotation.</title>
        <authorList>
            <consortium name="The Broad Institute Genomics Platform"/>
            <consortium name="The Broad Institute Genome Sequencing Center for Infectious Disease"/>
            <person name="Wu L."/>
            <person name="Ma J."/>
        </authorList>
    </citation>
    <scope>NUCLEOTIDE SEQUENCE [LARGE SCALE GENOMIC DNA]</scope>
    <source>
        <strain evidence="2">CGMCC 1.16855</strain>
    </source>
</reference>
<keyword evidence="2" id="KW-1185">Reference proteome</keyword>
<sequence length="166" mass="17537">MLADHERHLGAVLGRVVTAWIEGDCLALLMRFASTGRGAEVAALVADGTLSGVSLGSMVDNAAPPLWRPYEVSVVTVPRVWHARTFSGPAPAEMLERQARLQASIAAGSRDTWQSWPDRAAPALASKLGVPEAVAADSLRQVVMAELARCEQEALTTKRAALGLAA</sequence>
<comment type="caution">
    <text evidence="1">The sequence shown here is derived from an EMBL/GenBank/DDBJ whole genome shotgun (WGS) entry which is preliminary data.</text>
</comment>
<dbReference type="EMBL" id="JBHRSB010000001">
    <property type="protein sequence ID" value="MFC2998628.1"/>
    <property type="molecule type" value="Genomic_DNA"/>
</dbReference>
<protein>
    <submittedName>
        <fullName evidence="1">Uncharacterized protein</fullName>
    </submittedName>
</protein>
<dbReference type="RefSeq" id="WP_216834083.1">
    <property type="nucleotide sequence ID" value="NZ_JAFNJS010000001.1"/>
</dbReference>
<evidence type="ECO:0000313" key="1">
    <source>
        <dbReference type="EMBL" id="MFC2998628.1"/>
    </source>
</evidence>
<organism evidence="1 2">
    <name type="scientific">Falsiroseomonas tokyonensis</name>
    <dbReference type="NCBI Taxonomy" id="430521"/>
    <lineage>
        <taxon>Bacteria</taxon>
        <taxon>Pseudomonadati</taxon>
        <taxon>Pseudomonadota</taxon>
        <taxon>Alphaproteobacteria</taxon>
        <taxon>Acetobacterales</taxon>
        <taxon>Roseomonadaceae</taxon>
        <taxon>Falsiroseomonas</taxon>
    </lineage>
</organism>
<dbReference type="Proteomes" id="UP001595420">
    <property type="component" value="Unassembled WGS sequence"/>
</dbReference>
<proteinExistence type="predicted"/>
<accession>A0ABV7BMZ2</accession>
<evidence type="ECO:0000313" key="2">
    <source>
        <dbReference type="Proteomes" id="UP001595420"/>
    </source>
</evidence>